<dbReference type="PANTHER" id="PTHR34139:SF1">
    <property type="entry name" value="RNASE MJ1380-RELATED"/>
    <property type="match status" value="1"/>
</dbReference>
<sequence length="89" mass="10438">MLSDAERDALEDIRDNIARAMRFVDGFDLDAFLCDDKTFYAVTRCLEIISEASRRLSPAFKERFREIPWKQVAGSGNIYRHSYEDVQER</sequence>
<keyword evidence="7" id="KW-1185">Reference proteome</keyword>
<organism evidence="6 7">
    <name type="scientific">Roseiarcus fermentans</name>
    <dbReference type="NCBI Taxonomy" id="1473586"/>
    <lineage>
        <taxon>Bacteria</taxon>
        <taxon>Pseudomonadati</taxon>
        <taxon>Pseudomonadota</taxon>
        <taxon>Alphaproteobacteria</taxon>
        <taxon>Hyphomicrobiales</taxon>
        <taxon>Roseiarcaceae</taxon>
        <taxon>Roseiarcus</taxon>
    </lineage>
</organism>
<accession>A0A366FRT1</accession>
<dbReference type="Proteomes" id="UP000253529">
    <property type="component" value="Unassembled WGS sequence"/>
</dbReference>
<keyword evidence="4" id="KW-0547">Nucleotide-binding</keyword>
<name>A0A366FRT1_9HYPH</name>
<dbReference type="AlphaFoldDB" id="A0A366FRT1"/>
<protein>
    <submittedName>
        <fullName evidence="6">Uncharacterized protein DUF86</fullName>
    </submittedName>
</protein>
<comment type="caution">
    <text evidence="6">The sequence shown here is derived from an EMBL/GenBank/DDBJ whole genome shotgun (WGS) entry which is preliminary data.</text>
</comment>
<reference evidence="6 7" key="1">
    <citation type="submission" date="2018-06" db="EMBL/GenBank/DDBJ databases">
        <title>Genomic Encyclopedia of Type Strains, Phase IV (KMG-IV): sequencing the most valuable type-strain genomes for metagenomic binning, comparative biology and taxonomic classification.</title>
        <authorList>
            <person name="Goeker M."/>
        </authorList>
    </citation>
    <scope>NUCLEOTIDE SEQUENCE [LARGE SCALE GENOMIC DNA]</scope>
    <source>
        <strain evidence="6 7">DSM 24875</strain>
    </source>
</reference>
<keyword evidence="3" id="KW-0540">Nuclease</keyword>
<keyword evidence="5" id="KW-0378">Hydrolase</keyword>
<evidence type="ECO:0000256" key="3">
    <source>
        <dbReference type="ARBA" id="ARBA00022722"/>
    </source>
</evidence>
<evidence type="ECO:0000256" key="1">
    <source>
        <dbReference type="ARBA" id="ARBA00022553"/>
    </source>
</evidence>
<dbReference type="Pfam" id="PF01934">
    <property type="entry name" value="HepT-like"/>
    <property type="match status" value="1"/>
</dbReference>
<evidence type="ECO:0000313" key="6">
    <source>
        <dbReference type="EMBL" id="RBP16866.1"/>
    </source>
</evidence>
<keyword evidence="2" id="KW-1277">Toxin-antitoxin system</keyword>
<dbReference type="InterPro" id="IPR008201">
    <property type="entry name" value="HepT-like"/>
</dbReference>
<dbReference type="GO" id="GO:0004540">
    <property type="term" value="F:RNA nuclease activity"/>
    <property type="evidence" value="ECO:0007669"/>
    <property type="project" value="InterPro"/>
</dbReference>
<dbReference type="EMBL" id="QNRK01000004">
    <property type="protein sequence ID" value="RBP16866.1"/>
    <property type="molecule type" value="Genomic_DNA"/>
</dbReference>
<dbReference type="PANTHER" id="PTHR34139">
    <property type="entry name" value="UPF0331 PROTEIN MJ0127"/>
    <property type="match status" value="1"/>
</dbReference>
<dbReference type="GO" id="GO:0110001">
    <property type="term" value="C:toxin-antitoxin complex"/>
    <property type="evidence" value="ECO:0007669"/>
    <property type="project" value="InterPro"/>
</dbReference>
<proteinExistence type="predicted"/>
<evidence type="ECO:0000256" key="5">
    <source>
        <dbReference type="ARBA" id="ARBA00022801"/>
    </source>
</evidence>
<evidence type="ECO:0000256" key="2">
    <source>
        <dbReference type="ARBA" id="ARBA00022649"/>
    </source>
</evidence>
<gene>
    <name evidence="6" type="ORF">DFR50_104144</name>
</gene>
<evidence type="ECO:0000256" key="4">
    <source>
        <dbReference type="ARBA" id="ARBA00022741"/>
    </source>
</evidence>
<dbReference type="GO" id="GO:0000166">
    <property type="term" value="F:nucleotide binding"/>
    <property type="evidence" value="ECO:0007669"/>
    <property type="project" value="UniProtKB-KW"/>
</dbReference>
<keyword evidence="1" id="KW-0597">Phosphoprotein</keyword>
<dbReference type="InterPro" id="IPR051813">
    <property type="entry name" value="HepT_RNase_toxin"/>
</dbReference>
<dbReference type="GO" id="GO:0016787">
    <property type="term" value="F:hydrolase activity"/>
    <property type="evidence" value="ECO:0007669"/>
    <property type="project" value="UniProtKB-KW"/>
</dbReference>
<dbReference type="RefSeq" id="WP_245427317.1">
    <property type="nucleotide sequence ID" value="NZ_QNRK01000004.1"/>
</dbReference>
<evidence type="ECO:0000313" key="7">
    <source>
        <dbReference type="Proteomes" id="UP000253529"/>
    </source>
</evidence>